<gene>
    <name evidence="1" type="ORF">RPERSI_LOCUS27644</name>
</gene>
<dbReference type="Proteomes" id="UP000789920">
    <property type="component" value="Unassembled WGS sequence"/>
</dbReference>
<evidence type="ECO:0000313" key="2">
    <source>
        <dbReference type="Proteomes" id="UP000789920"/>
    </source>
</evidence>
<sequence length="279" mass="31519">ESSKNEKKENVSGLYSIGHCGEKKKKIKRNKNKILTCYQNTSNMDKDEKQMLEQNSEYVEGGESVIEPKVEDENRLVFDRGKLIKSEAPISDIHCGENDAESILVESDGKKRIARFDKATVFEWDTKVADDVESCRQTDVEYSYQKGSNSSNANNKERETYDDVIKKEDGNLRDKIGIRGTDMVSNKGESVNLGEKDVKLVGSIAPKNIAIIYCDDESISIDSGDNHNMSIAKVGSNRPEECKYHCKYKIHIKDYCRTRASNVDKDNVLGQLLMKRIGD</sequence>
<name>A0ACA9S6S1_9GLOM</name>
<reference evidence="1" key="1">
    <citation type="submission" date="2021-06" db="EMBL/GenBank/DDBJ databases">
        <authorList>
            <person name="Kallberg Y."/>
            <person name="Tangrot J."/>
            <person name="Rosling A."/>
        </authorList>
    </citation>
    <scope>NUCLEOTIDE SEQUENCE</scope>
    <source>
        <strain evidence="1">MA461A</strain>
    </source>
</reference>
<evidence type="ECO:0000313" key="1">
    <source>
        <dbReference type="EMBL" id="CAG8829965.1"/>
    </source>
</evidence>
<keyword evidence="2" id="KW-1185">Reference proteome</keyword>
<feature type="non-terminal residue" evidence="1">
    <location>
        <position position="279"/>
    </location>
</feature>
<organism evidence="1 2">
    <name type="scientific">Racocetra persica</name>
    <dbReference type="NCBI Taxonomy" id="160502"/>
    <lineage>
        <taxon>Eukaryota</taxon>
        <taxon>Fungi</taxon>
        <taxon>Fungi incertae sedis</taxon>
        <taxon>Mucoromycota</taxon>
        <taxon>Glomeromycotina</taxon>
        <taxon>Glomeromycetes</taxon>
        <taxon>Diversisporales</taxon>
        <taxon>Gigasporaceae</taxon>
        <taxon>Racocetra</taxon>
    </lineage>
</organism>
<proteinExistence type="predicted"/>
<comment type="caution">
    <text evidence="1">The sequence shown here is derived from an EMBL/GenBank/DDBJ whole genome shotgun (WGS) entry which is preliminary data.</text>
</comment>
<accession>A0ACA9S6S1</accession>
<feature type="non-terminal residue" evidence="1">
    <location>
        <position position="1"/>
    </location>
</feature>
<protein>
    <submittedName>
        <fullName evidence="1">1625_t:CDS:1</fullName>
    </submittedName>
</protein>
<dbReference type="EMBL" id="CAJVQC010098240">
    <property type="protein sequence ID" value="CAG8829965.1"/>
    <property type="molecule type" value="Genomic_DNA"/>
</dbReference>